<dbReference type="EMBL" id="JAGTJR010000009">
    <property type="protein sequence ID" value="KAH7054644.1"/>
    <property type="molecule type" value="Genomic_DNA"/>
</dbReference>
<accession>A0ABQ8GGW8</accession>
<keyword evidence="6" id="KW-1185">Reference proteome</keyword>
<keyword evidence="2" id="KW-0539">Nucleus</keyword>
<dbReference type="Pfam" id="PF10187">
    <property type="entry name" value="FAM192A_Fyv6_N"/>
    <property type="match status" value="1"/>
</dbReference>
<name>A0ABQ8GGW8_9PEZI</name>
<protein>
    <submittedName>
        <fullName evidence="5">N-terminal domain of NEFA-interacting nuclear protein NIP30-domain-containing protein</fullName>
    </submittedName>
</protein>
<dbReference type="Proteomes" id="UP000774617">
    <property type="component" value="Unassembled WGS sequence"/>
</dbReference>
<feature type="compositionally biased region" description="Polar residues" evidence="3">
    <location>
        <begin position="164"/>
        <end position="178"/>
    </location>
</feature>
<evidence type="ECO:0000259" key="4">
    <source>
        <dbReference type="Pfam" id="PF10187"/>
    </source>
</evidence>
<gene>
    <name evidence="5" type="ORF">B0J12DRAFT_570830</name>
</gene>
<reference evidence="5 6" key="1">
    <citation type="journal article" date="2021" name="Nat. Commun.">
        <title>Genetic determinants of endophytism in the Arabidopsis root mycobiome.</title>
        <authorList>
            <person name="Mesny F."/>
            <person name="Miyauchi S."/>
            <person name="Thiergart T."/>
            <person name="Pickel B."/>
            <person name="Atanasova L."/>
            <person name="Karlsson M."/>
            <person name="Huettel B."/>
            <person name="Barry K.W."/>
            <person name="Haridas S."/>
            <person name="Chen C."/>
            <person name="Bauer D."/>
            <person name="Andreopoulos W."/>
            <person name="Pangilinan J."/>
            <person name="LaButti K."/>
            <person name="Riley R."/>
            <person name="Lipzen A."/>
            <person name="Clum A."/>
            <person name="Drula E."/>
            <person name="Henrissat B."/>
            <person name="Kohler A."/>
            <person name="Grigoriev I.V."/>
            <person name="Martin F.M."/>
            <person name="Hacquard S."/>
        </authorList>
    </citation>
    <scope>NUCLEOTIDE SEQUENCE [LARGE SCALE GENOMIC DNA]</scope>
    <source>
        <strain evidence="5 6">MPI-SDFR-AT-0080</strain>
    </source>
</reference>
<evidence type="ECO:0000256" key="3">
    <source>
        <dbReference type="SAM" id="MobiDB-lite"/>
    </source>
</evidence>
<feature type="compositionally biased region" description="Basic and acidic residues" evidence="3">
    <location>
        <begin position="107"/>
        <end position="119"/>
    </location>
</feature>
<dbReference type="InterPro" id="IPR019331">
    <property type="entry name" value="FAM192A/Fyv6_N"/>
</dbReference>
<evidence type="ECO:0000256" key="1">
    <source>
        <dbReference type="ARBA" id="ARBA00004123"/>
    </source>
</evidence>
<evidence type="ECO:0000313" key="6">
    <source>
        <dbReference type="Proteomes" id="UP000774617"/>
    </source>
</evidence>
<feature type="compositionally biased region" description="Polar residues" evidence="3">
    <location>
        <begin position="1"/>
        <end position="13"/>
    </location>
</feature>
<evidence type="ECO:0000256" key="2">
    <source>
        <dbReference type="ARBA" id="ARBA00023242"/>
    </source>
</evidence>
<feature type="region of interest" description="Disordered" evidence="3">
    <location>
        <begin position="1"/>
        <end position="20"/>
    </location>
</feature>
<proteinExistence type="predicted"/>
<organism evidence="5 6">
    <name type="scientific">Macrophomina phaseolina</name>
    <dbReference type="NCBI Taxonomy" id="35725"/>
    <lineage>
        <taxon>Eukaryota</taxon>
        <taxon>Fungi</taxon>
        <taxon>Dikarya</taxon>
        <taxon>Ascomycota</taxon>
        <taxon>Pezizomycotina</taxon>
        <taxon>Dothideomycetes</taxon>
        <taxon>Dothideomycetes incertae sedis</taxon>
        <taxon>Botryosphaeriales</taxon>
        <taxon>Botryosphaeriaceae</taxon>
        <taxon>Macrophomina</taxon>
    </lineage>
</organism>
<comment type="subcellular location">
    <subcellularLocation>
        <location evidence="1">Nucleus</location>
    </subcellularLocation>
</comment>
<dbReference type="PANTHER" id="PTHR13495">
    <property type="entry name" value="NEFA-INTERACTING NUCLEAR PROTEIN NIP30"/>
    <property type="match status" value="1"/>
</dbReference>
<evidence type="ECO:0000313" key="5">
    <source>
        <dbReference type="EMBL" id="KAH7054644.1"/>
    </source>
</evidence>
<feature type="compositionally biased region" description="Low complexity" evidence="3">
    <location>
        <begin position="220"/>
        <end position="237"/>
    </location>
</feature>
<comment type="caution">
    <text evidence="5">The sequence shown here is derived from an EMBL/GenBank/DDBJ whole genome shotgun (WGS) entry which is preliminary data.</text>
</comment>
<dbReference type="PANTHER" id="PTHR13495:SF0">
    <property type="entry name" value="PSME3-INTERACTING PROTEIN"/>
    <property type="match status" value="1"/>
</dbReference>
<feature type="domain" description="FAM192A/Fyv6 N-terminal" evidence="4">
    <location>
        <begin position="5"/>
        <end position="109"/>
    </location>
</feature>
<sequence length="249" mass="26854">MSSGFVSAGTTDQPIERDADWLKAQQELEAERRRKAEEANPNDGKSLYEVLQANKAKKQEAFEESIKLKNQFRALDEDEAEFLDSVLESTRAREAALKQETSQQLDAFRRQQDEAERAARLAGNTEGDAPAEDEHWASAGRKRKKGKDRESLMGVKIRRKSSTSEKTISAATTTTKDGTGSPAGADKGRATSGATKSTSEEPTAKAASASPKEEPIAARPATAKDAQAQKPKPTPAALGLGAYSSDEDD</sequence>
<dbReference type="InterPro" id="IPR039845">
    <property type="entry name" value="FAM192A"/>
</dbReference>
<feature type="region of interest" description="Disordered" evidence="3">
    <location>
        <begin position="94"/>
        <end position="249"/>
    </location>
</feature>